<dbReference type="OrthoDB" id="1658288at2759"/>
<keyword evidence="6" id="KW-1185">Reference proteome</keyword>
<evidence type="ECO:0000256" key="4">
    <source>
        <dbReference type="ARBA" id="ARBA00022803"/>
    </source>
</evidence>
<evidence type="ECO:0000256" key="1">
    <source>
        <dbReference type="ARBA" id="ARBA00004496"/>
    </source>
</evidence>
<evidence type="ECO:0000313" key="5">
    <source>
        <dbReference type="EMBL" id="KAF2195986.1"/>
    </source>
</evidence>
<dbReference type="PANTHER" id="PTHR45783">
    <property type="entry name" value="KINESIN LIGHT CHAIN"/>
    <property type="match status" value="1"/>
</dbReference>
<dbReference type="GO" id="GO:0005737">
    <property type="term" value="C:cytoplasm"/>
    <property type="evidence" value="ECO:0007669"/>
    <property type="project" value="UniProtKB-SubCell"/>
</dbReference>
<proteinExistence type="predicted"/>
<dbReference type="InterPro" id="IPR002151">
    <property type="entry name" value="Kinesin_light"/>
</dbReference>
<dbReference type="GO" id="GO:0007018">
    <property type="term" value="P:microtubule-based movement"/>
    <property type="evidence" value="ECO:0007669"/>
    <property type="project" value="TreeGrafter"/>
</dbReference>
<dbReference type="Gene3D" id="1.25.40.10">
    <property type="entry name" value="Tetratricopeptide repeat domain"/>
    <property type="match status" value="1"/>
</dbReference>
<accession>A0A9P4JDT1</accession>
<dbReference type="Proteomes" id="UP000799536">
    <property type="component" value="Unassembled WGS sequence"/>
</dbReference>
<reference evidence="5" key="1">
    <citation type="journal article" date="2020" name="Stud. Mycol.">
        <title>101 Dothideomycetes genomes: a test case for predicting lifestyles and emergence of pathogens.</title>
        <authorList>
            <person name="Haridas S."/>
            <person name="Albert R."/>
            <person name="Binder M."/>
            <person name="Bloem J."/>
            <person name="Labutti K."/>
            <person name="Salamov A."/>
            <person name="Andreopoulos B."/>
            <person name="Baker S."/>
            <person name="Barry K."/>
            <person name="Bills G."/>
            <person name="Bluhm B."/>
            <person name="Cannon C."/>
            <person name="Castanera R."/>
            <person name="Culley D."/>
            <person name="Daum C."/>
            <person name="Ezra D."/>
            <person name="Gonzalez J."/>
            <person name="Henrissat B."/>
            <person name="Kuo A."/>
            <person name="Liang C."/>
            <person name="Lipzen A."/>
            <person name="Lutzoni F."/>
            <person name="Magnuson J."/>
            <person name="Mondo S."/>
            <person name="Nolan M."/>
            <person name="Ohm R."/>
            <person name="Pangilinan J."/>
            <person name="Park H.-J."/>
            <person name="Ramirez L."/>
            <person name="Alfaro M."/>
            <person name="Sun H."/>
            <person name="Tritt A."/>
            <person name="Yoshinaga Y."/>
            <person name="Zwiers L.-H."/>
            <person name="Turgeon B."/>
            <person name="Goodwin S."/>
            <person name="Spatafora J."/>
            <person name="Crous P."/>
            <person name="Grigoriev I."/>
        </authorList>
    </citation>
    <scope>NUCLEOTIDE SEQUENCE</scope>
    <source>
        <strain evidence="5">ATCC 74209</strain>
    </source>
</reference>
<keyword evidence="4" id="KW-0802">TPR repeat</keyword>
<dbReference type="PANTHER" id="PTHR45783:SF3">
    <property type="entry name" value="KINESIN LIGHT CHAIN"/>
    <property type="match status" value="1"/>
</dbReference>
<keyword evidence="2" id="KW-0963">Cytoplasm</keyword>
<evidence type="ECO:0000256" key="2">
    <source>
        <dbReference type="ARBA" id="ARBA00022490"/>
    </source>
</evidence>
<organism evidence="5 6">
    <name type="scientific">Delitschia confertaspora ATCC 74209</name>
    <dbReference type="NCBI Taxonomy" id="1513339"/>
    <lineage>
        <taxon>Eukaryota</taxon>
        <taxon>Fungi</taxon>
        <taxon>Dikarya</taxon>
        <taxon>Ascomycota</taxon>
        <taxon>Pezizomycotina</taxon>
        <taxon>Dothideomycetes</taxon>
        <taxon>Pleosporomycetidae</taxon>
        <taxon>Pleosporales</taxon>
        <taxon>Delitschiaceae</taxon>
        <taxon>Delitschia</taxon>
    </lineage>
</organism>
<dbReference type="Pfam" id="PF13424">
    <property type="entry name" value="TPR_12"/>
    <property type="match status" value="1"/>
</dbReference>
<evidence type="ECO:0000256" key="3">
    <source>
        <dbReference type="ARBA" id="ARBA00022737"/>
    </source>
</evidence>
<sequence>MHRETLALREKVSGKEHPGTLDSLQLLAYLLQKQKRYVEASILYRRAYKSYEHTFGPQDSRTISCLNNYTAMQQDVEQQ</sequence>
<protein>
    <recommendedName>
        <fullName evidence="7">Tetratricopeptide repeat protein</fullName>
    </recommendedName>
</protein>
<dbReference type="GO" id="GO:0005871">
    <property type="term" value="C:kinesin complex"/>
    <property type="evidence" value="ECO:0007669"/>
    <property type="project" value="InterPro"/>
</dbReference>
<evidence type="ECO:0008006" key="7">
    <source>
        <dbReference type="Google" id="ProtNLM"/>
    </source>
</evidence>
<dbReference type="EMBL" id="ML994539">
    <property type="protein sequence ID" value="KAF2195986.1"/>
    <property type="molecule type" value="Genomic_DNA"/>
</dbReference>
<comment type="subcellular location">
    <subcellularLocation>
        <location evidence="1">Cytoplasm</location>
    </subcellularLocation>
</comment>
<evidence type="ECO:0000313" key="6">
    <source>
        <dbReference type="Proteomes" id="UP000799536"/>
    </source>
</evidence>
<gene>
    <name evidence="5" type="ORF">GQ43DRAFT_285913</name>
</gene>
<keyword evidence="3" id="KW-0677">Repeat</keyword>
<dbReference type="GO" id="GO:0019894">
    <property type="term" value="F:kinesin binding"/>
    <property type="evidence" value="ECO:0007669"/>
    <property type="project" value="TreeGrafter"/>
</dbReference>
<dbReference type="AlphaFoldDB" id="A0A9P4JDT1"/>
<dbReference type="SUPFAM" id="SSF48452">
    <property type="entry name" value="TPR-like"/>
    <property type="match status" value="1"/>
</dbReference>
<name>A0A9P4JDT1_9PLEO</name>
<dbReference type="InterPro" id="IPR011990">
    <property type="entry name" value="TPR-like_helical_dom_sf"/>
</dbReference>
<comment type="caution">
    <text evidence="5">The sequence shown here is derived from an EMBL/GenBank/DDBJ whole genome shotgun (WGS) entry which is preliminary data.</text>
</comment>